<sequence>MKDEETFGYVVFNYRRPNFTEFMDFFVQFRQHLSSFESSEIVPIISYRESILAQMGQSLPIQDELDVPNFQQLVYVEPAEFEDDAMQEAAERGHGAFMQAIWTENGLDGWKRA</sequence>
<comment type="caution">
    <text evidence="1">The sequence shown here is derived from an EMBL/GenBank/DDBJ whole genome shotgun (WGS) entry which is preliminary data.</text>
</comment>
<gene>
    <name evidence="1" type="ORF">NPIL_235151</name>
</gene>
<evidence type="ECO:0000313" key="1">
    <source>
        <dbReference type="EMBL" id="GFS29875.1"/>
    </source>
</evidence>
<dbReference type="EMBL" id="BMAW01087456">
    <property type="protein sequence ID" value="GFS29875.1"/>
    <property type="molecule type" value="Genomic_DNA"/>
</dbReference>
<protein>
    <submittedName>
        <fullName evidence="1">Uncharacterized protein</fullName>
    </submittedName>
</protein>
<proteinExistence type="predicted"/>
<evidence type="ECO:0000313" key="2">
    <source>
        <dbReference type="Proteomes" id="UP000887013"/>
    </source>
</evidence>
<accession>A0A8X6M8B5</accession>
<dbReference type="AlphaFoldDB" id="A0A8X6M8B5"/>
<dbReference type="Proteomes" id="UP000887013">
    <property type="component" value="Unassembled WGS sequence"/>
</dbReference>
<name>A0A8X6M8B5_NEPPI</name>
<keyword evidence="2" id="KW-1185">Reference proteome</keyword>
<reference evidence="1" key="1">
    <citation type="submission" date="2020-08" db="EMBL/GenBank/DDBJ databases">
        <title>Multicomponent nature underlies the extraordinary mechanical properties of spider dragline silk.</title>
        <authorList>
            <person name="Kono N."/>
            <person name="Nakamura H."/>
            <person name="Mori M."/>
            <person name="Yoshida Y."/>
            <person name="Ohtoshi R."/>
            <person name="Malay A.D."/>
            <person name="Moran D.A.P."/>
            <person name="Tomita M."/>
            <person name="Numata K."/>
            <person name="Arakawa K."/>
        </authorList>
    </citation>
    <scope>NUCLEOTIDE SEQUENCE</scope>
</reference>
<organism evidence="1 2">
    <name type="scientific">Nephila pilipes</name>
    <name type="common">Giant wood spider</name>
    <name type="synonym">Nephila maculata</name>
    <dbReference type="NCBI Taxonomy" id="299642"/>
    <lineage>
        <taxon>Eukaryota</taxon>
        <taxon>Metazoa</taxon>
        <taxon>Ecdysozoa</taxon>
        <taxon>Arthropoda</taxon>
        <taxon>Chelicerata</taxon>
        <taxon>Arachnida</taxon>
        <taxon>Araneae</taxon>
        <taxon>Araneomorphae</taxon>
        <taxon>Entelegynae</taxon>
        <taxon>Araneoidea</taxon>
        <taxon>Nephilidae</taxon>
        <taxon>Nephila</taxon>
    </lineage>
</organism>